<dbReference type="PROSITE" id="PS50930">
    <property type="entry name" value="HTH_LYTTR"/>
    <property type="match status" value="1"/>
</dbReference>
<dbReference type="RefSeq" id="WP_189605740.1">
    <property type="nucleotide sequence ID" value="NZ_BMXB01000018.1"/>
</dbReference>
<dbReference type="PANTHER" id="PTHR37299">
    <property type="entry name" value="TRANSCRIPTIONAL REGULATOR-RELATED"/>
    <property type="match status" value="1"/>
</dbReference>
<dbReference type="SMART" id="SM00448">
    <property type="entry name" value="REC"/>
    <property type="match status" value="1"/>
</dbReference>
<dbReference type="Proteomes" id="UP000610456">
    <property type="component" value="Unassembled WGS sequence"/>
</dbReference>
<dbReference type="GO" id="GO:0000156">
    <property type="term" value="F:phosphorelay response regulator activity"/>
    <property type="evidence" value="ECO:0007669"/>
    <property type="project" value="InterPro"/>
</dbReference>
<dbReference type="EMBL" id="BMXB01000018">
    <property type="protein sequence ID" value="GHA47831.1"/>
    <property type="molecule type" value="Genomic_DNA"/>
</dbReference>
<reference evidence="4" key="1">
    <citation type="journal article" date="2014" name="Int. J. Syst. Evol. Microbiol.">
        <title>Complete genome sequence of Corynebacterium casei LMG S-19264T (=DSM 44701T), isolated from a smear-ripened cheese.</title>
        <authorList>
            <consortium name="US DOE Joint Genome Institute (JGI-PGF)"/>
            <person name="Walter F."/>
            <person name="Albersmeier A."/>
            <person name="Kalinowski J."/>
            <person name="Ruckert C."/>
        </authorList>
    </citation>
    <scope>NUCLEOTIDE SEQUENCE</scope>
    <source>
        <strain evidence="4">KCTC 12719</strain>
    </source>
</reference>
<dbReference type="InterPro" id="IPR001789">
    <property type="entry name" value="Sig_transdc_resp-reg_receiver"/>
</dbReference>
<dbReference type="InterPro" id="IPR011006">
    <property type="entry name" value="CheY-like_superfamily"/>
</dbReference>
<feature type="modified residue" description="4-aspartylphosphate" evidence="1">
    <location>
        <position position="54"/>
    </location>
</feature>
<keyword evidence="4" id="KW-0238">DNA-binding</keyword>
<sequence>MKKIILVDDEHHCLQVLKRLLADYRDLEICATASTLHEAYHAMQKFHPDLVFLDIQLEEKNAFDLLNMFKEVNFKIIFTTGYQNYAVKAFRYSAVDYLLKPIDRQQLKNALERITDPPELLNLTQQLATLKANLTSANPALHKLAVPTPEGLSLIEIDDIMKCEAHSNYTDIFMLDERKITITKPLKQVEELLKDHNFFRVHQSHLVNLKYVNRYYKGKGGYVELINGSTVNVSVRKKEDLLKILTGK</sequence>
<evidence type="ECO:0000313" key="5">
    <source>
        <dbReference type="Proteomes" id="UP000610456"/>
    </source>
</evidence>
<keyword evidence="5" id="KW-1185">Reference proteome</keyword>
<dbReference type="Gene3D" id="2.40.50.1020">
    <property type="entry name" value="LytTr DNA-binding domain"/>
    <property type="match status" value="1"/>
</dbReference>
<accession>A0A918W137</accession>
<protein>
    <submittedName>
        <fullName evidence="4">DNA-binding response regulator</fullName>
    </submittedName>
</protein>
<reference evidence="4" key="2">
    <citation type="submission" date="2020-09" db="EMBL/GenBank/DDBJ databases">
        <authorList>
            <person name="Sun Q."/>
            <person name="Kim S."/>
        </authorList>
    </citation>
    <scope>NUCLEOTIDE SEQUENCE</scope>
    <source>
        <strain evidence="4">KCTC 12719</strain>
    </source>
</reference>
<dbReference type="SUPFAM" id="SSF52172">
    <property type="entry name" value="CheY-like"/>
    <property type="match status" value="1"/>
</dbReference>
<evidence type="ECO:0000313" key="4">
    <source>
        <dbReference type="EMBL" id="GHA47831.1"/>
    </source>
</evidence>
<gene>
    <name evidence="4" type="ORF">GCM10007103_30950</name>
</gene>
<dbReference type="Pfam" id="PF04397">
    <property type="entry name" value="LytTR"/>
    <property type="match status" value="1"/>
</dbReference>
<evidence type="ECO:0000259" key="3">
    <source>
        <dbReference type="PROSITE" id="PS50930"/>
    </source>
</evidence>
<dbReference type="InterPro" id="IPR007492">
    <property type="entry name" value="LytTR_DNA-bd_dom"/>
</dbReference>
<comment type="caution">
    <text evidence="4">The sequence shown here is derived from an EMBL/GenBank/DDBJ whole genome shotgun (WGS) entry which is preliminary data.</text>
</comment>
<feature type="domain" description="Response regulatory" evidence="2">
    <location>
        <begin position="3"/>
        <end position="115"/>
    </location>
</feature>
<keyword evidence="1" id="KW-0597">Phosphoprotein</keyword>
<dbReference type="PANTHER" id="PTHR37299:SF1">
    <property type="entry name" value="STAGE 0 SPORULATION PROTEIN A HOMOLOG"/>
    <property type="match status" value="1"/>
</dbReference>
<evidence type="ECO:0000256" key="1">
    <source>
        <dbReference type="PROSITE-ProRule" id="PRU00169"/>
    </source>
</evidence>
<organism evidence="4 5">
    <name type="scientific">Salinimicrobium marinum</name>
    <dbReference type="NCBI Taxonomy" id="680283"/>
    <lineage>
        <taxon>Bacteria</taxon>
        <taxon>Pseudomonadati</taxon>
        <taxon>Bacteroidota</taxon>
        <taxon>Flavobacteriia</taxon>
        <taxon>Flavobacteriales</taxon>
        <taxon>Flavobacteriaceae</taxon>
        <taxon>Salinimicrobium</taxon>
    </lineage>
</organism>
<proteinExistence type="predicted"/>
<dbReference type="AlphaFoldDB" id="A0A918W137"/>
<name>A0A918W137_9FLAO</name>
<dbReference type="InterPro" id="IPR046947">
    <property type="entry name" value="LytR-like"/>
</dbReference>
<evidence type="ECO:0000259" key="2">
    <source>
        <dbReference type="PROSITE" id="PS50110"/>
    </source>
</evidence>
<feature type="domain" description="HTH LytTR-type" evidence="3">
    <location>
        <begin position="144"/>
        <end position="247"/>
    </location>
</feature>
<dbReference type="Gene3D" id="3.40.50.2300">
    <property type="match status" value="1"/>
</dbReference>
<dbReference type="SMART" id="SM00850">
    <property type="entry name" value="LytTR"/>
    <property type="match status" value="1"/>
</dbReference>
<dbReference type="GO" id="GO:0003677">
    <property type="term" value="F:DNA binding"/>
    <property type="evidence" value="ECO:0007669"/>
    <property type="project" value="UniProtKB-KW"/>
</dbReference>
<dbReference type="PROSITE" id="PS50110">
    <property type="entry name" value="RESPONSE_REGULATORY"/>
    <property type="match status" value="1"/>
</dbReference>
<dbReference type="Pfam" id="PF00072">
    <property type="entry name" value="Response_reg"/>
    <property type="match status" value="1"/>
</dbReference>